<comment type="caution">
    <text evidence="2">The sequence shown here is derived from an EMBL/GenBank/DDBJ whole genome shotgun (WGS) entry which is preliminary data.</text>
</comment>
<feature type="domain" description="Glycosyltransferase 61 catalytic" evidence="1">
    <location>
        <begin position="31"/>
        <end position="107"/>
    </location>
</feature>
<keyword evidence="3" id="KW-1185">Reference proteome</keyword>
<dbReference type="EMBL" id="AZIL01000012">
    <property type="protein sequence ID" value="EWM30639.1"/>
    <property type="molecule type" value="Genomic_DNA"/>
</dbReference>
<dbReference type="InterPro" id="IPR049625">
    <property type="entry name" value="Glyco_transf_61_cat"/>
</dbReference>
<evidence type="ECO:0000313" key="3">
    <source>
        <dbReference type="Proteomes" id="UP000019335"/>
    </source>
</evidence>
<evidence type="ECO:0000259" key="1">
    <source>
        <dbReference type="Pfam" id="PF04577"/>
    </source>
</evidence>
<protein>
    <submittedName>
        <fullName evidence="2">Glycosyltransferase AER61, uncharacterized</fullName>
    </submittedName>
</protein>
<reference evidence="2 3" key="1">
    <citation type="journal article" date="2014" name="Mol. Plant">
        <title>Chromosome Scale Genome Assembly and Transcriptome Profiling of Nannochloropsis gaditana in Nitrogen Depletion.</title>
        <authorList>
            <person name="Corteggiani Carpinelli E."/>
            <person name="Telatin A."/>
            <person name="Vitulo N."/>
            <person name="Forcato C."/>
            <person name="D'Angelo M."/>
            <person name="Schiavon R."/>
            <person name="Vezzi A."/>
            <person name="Giacometti G.M."/>
            <person name="Morosinotto T."/>
            <person name="Valle G."/>
        </authorList>
    </citation>
    <scope>NUCLEOTIDE SEQUENCE [LARGE SCALE GENOMIC DNA]</scope>
    <source>
        <strain evidence="2 3">B-31</strain>
    </source>
</reference>
<proteinExistence type="predicted"/>
<dbReference type="AlphaFoldDB" id="W7UCD4"/>
<accession>W7UCD4</accession>
<evidence type="ECO:0000313" key="2">
    <source>
        <dbReference type="EMBL" id="EWM30639.1"/>
    </source>
</evidence>
<name>W7UCD4_9STRA</name>
<dbReference type="Proteomes" id="UP000019335">
    <property type="component" value="Chromosome 1"/>
</dbReference>
<sequence length="184" mass="20939">MAAFFRRQILGAGSANAHRDTQQLLQPSTQPYILLVDRAASRLLKDNSTRTFEEITRVLREEGGLTNLEAVRMEDIPEEGQFEKVMRASILIGVHGAALTNMVWQPPVDSTVIEIGFQPRKPDYPNMARVVGRAYRYLAAEGVEEKIDLNPIAWKRVYVDSRKLLAVVQDVLVERTERKEWLCC</sequence>
<keyword evidence="2" id="KW-0808">Transferase</keyword>
<dbReference type="GO" id="GO:0016757">
    <property type="term" value="F:glycosyltransferase activity"/>
    <property type="evidence" value="ECO:0007669"/>
    <property type="project" value="InterPro"/>
</dbReference>
<dbReference type="Pfam" id="PF04577">
    <property type="entry name" value="Glyco_transf_61"/>
    <property type="match status" value="1"/>
</dbReference>
<organism evidence="2 3">
    <name type="scientific">Nannochloropsis gaditana</name>
    <dbReference type="NCBI Taxonomy" id="72520"/>
    <lineage>
        <taxon>Eukaryota</taxon>
        <taxon>Sar</taxon>
        <taxon>Stramenopiles</taxon>
        <taxon>Ochrophyta</taxon>
        <taxon>Eustigmatophyceae</taxon>
        <taxon>Eustigmatales</taxon>
        <taxon>Monodopsidaceae</taxon>
        <taxon>Nannochloropsis</taxon>
    </lineage>
</organism>
<dbReference type="OrthoDB" id="529273at2759"/>
<gene>
    <name evidence="2" type="ORF">Naga_100568g5</name>
</gene>